<name>A0A9P5P4Z3_9AGAR</name>
<keyword evidence="2" id="KW-0812">Transmembrane</keyword>
<feature type="transmembrane region" description="Helical" evidence="2">
    <location>
        <begin position="530"/>
        <end position="550"/>
    </location>
</feature>
<feature type="transmembrane region" description="Helical" evidence="2">
    <location>
        <begin position="51"/>
        <end position="80"/>
    </location>
</feature>
<dbReference type="Proteomes" id="UP000772434">
    <property type="component" value="Unassembled WGS sequence"/>
</dbReference>
<dbReference type="EMBL" id="JADNRY010000390">
    <property type="protein sequence ID" value="KAF9058371.1"/>
    <property type="molecule type" value="Genomic_DNA"/>
</dbReference>
<evidence type="ECO:0000256" key="2">
    <source>
        <dbReference type="SAM" id="Phobius"/>
    </source>
</evidence>
<keyword evidence="2" id="KW-0472">Membrane</keyword>
<keyword evidence="2" id="KW-1133">Transmembrane helix</keyword>
<dbReference type="PANTHER" id="PTHR35041">
    <property type="entry name" value="MEDIATOR OF RNA POLYMERASE II TRANSCRIPTION SUBUNIT 1"/>
    <property type="match status" value="1"/>
</dbReference>
<feature type="region of interest" description="Disordered" evidence="1">
    <location>
        <begin position="1"/>
        <end position="47"/>
    </location>
</feature>
<evidence type="ECO:0000313" key="3">
    <source>
        <dbReference type="EMBL" id="KAF9058371.1"/>
    </source>
</evidence>
<dbReference type="OrthoDB" id="3158487at2759"/>
<dbReference type="AlphaFoldDB" id="A0A9P5P4Z3"/>
<gene>
    <name evidence="3" type="ORF">BDP27DRAFT_1241402</name>
</gene>
<evidence type="ECO:0000313" key="4">
    <source>
        <dbReference type="Proteomes" id="UP000772434"/>
    </source>
</evidence>
<organism evidence="3 4">
    <name type="scientific">Rhodocollybia butyracea</name>
    <dbReference type="NCBI Taxonomy" id="206335"/>
    <lineage>
        <taxon>Eukaryota</taxon>
        <taxon>Fungi</taxon>
        <taxon>Dikarya</taxon>
        <taxon>Basidiomycota</taxon>
        <taxon>Agaricomycotina</taxon>
        <taxon>Agaricomycetes</taxon>
        <taxon>Agaricomycetidae</taxon>
        <taxon>Agaricales</taxon>
        <taxon>Marasmiineae</taxon>
        <taxon>Omphalotaceae</taxon>
        <taxon>Rhodocollybia</taxon>
    </lineage>
</organism>
<protein>
    <submittedName>
        <fullName evidence="3">Uncharacterized protein</fullName>
    </submittedName>
</protein>
<comment type="caution">
    <text evidence="3">The sequence shown here is derived from an EMBL/GenBank/DDBJ whole genome shotgun (WGS) entry which is preliminary data.</text>
</comment>
<keyword evidence="4" id="KW-1185">Reference proteome</keyword>
<accession>A0A9P5P4Z3</accession>
<feature type="compositionally biased region" description="Polar residues" evidence="1">
    <location>
        <begin position="33"/>
        <end position="47"/>
    </location>
</feature>
<feature type="compositionally biased region" description="Basic and acidic residues" evidence="1">
    <location>
        <begin position="22"/>
        <end position="32"/>
    </location>
</feature>
<reference evidence="3" key="1">
    <citation type="submission" date="2020-11" db="EMBL/GenBank/DDBJ databases">
        <authorList>
            <consortium name="DOE Joint Genome Institute"/>
            <person name="Ahrendt S."/>
            <person name="Riley R."/>
            <person name="Andreopoulos W."/>
            <person name="Labutti K."/>
            <person name="Pangilinan J."/>
            <person name="Ruiz-Duenas F.J."/>
            <person name="Barrasa J.M."/>
            <person name="Sanchez-Garcia M."/>
            <person name="Camarero S."/>
            <person name="Miyauchi S."/>
            <person name="Serrano A."/>
            <person name="Linde D."/>
            <person name="Babiker R."/>
            <person name="Drula E."/>
            <person name="Ayuso-Fernandez I."/>
            <person name="Pacheco R."/>
            <person name="Padilla G."/>
            <person name="Ferreira P."/>
            <person name="Barriuso J."/>
            <person name="Kellner H."/>
            <person name="Castanera R."/>
            <person name="Alfaro M."/>
            <person name="Ramirez L."/>
            <person name="Pisabarro A.G."/>
            <person name="Kuo A."/>
            <person name="Tritt A."/>
            <person name="Lipzen A."/>
            <person name="He G."/>
            <person name="Yan M."/>
            <person name="Ng V."/>
            <person name="Cullen D."/>
            <person name="Martin F."/>
            <person name="Rosso M.-N."/>
            <person name="Henrissat B."/>
            <person name="Hibbett D."/>
            <person name="Martinez A.T."/>
            <person name="Grigoriev I.V."/>
        </authorList>
    </citation>
    <scope>NUCLEOTIDE SEQUENCE</scope>
    <source>
        <strain evidence="3">AH 40177</strain>
    </source>
</reference>
<evidence type="ECO:0000256" key="1">
    <source>
        <dbReference type="SAM" id="MobiDB-lite"/>
    </source>
</evidence>
<feature type="transmembrane region" description="Helical" evidence="2">
    <location>
        <begin position="149"/>
        <end position="176"/>
    </location>
</feature>
<sequence>MRTVDDSHQGFLDQEGSDGEYDPYKPEAESKASSDLQQYSTFRPSSSGSNWLSILAIVGGLLAGIGVMIGNHIFFAFLSGKRSNMYSQFWITTAKNAFPQVVQVALGVSMSCSLTHAVWYHVGHRSHTLPELDRLFKLSSLPSLLRATFSYQVFFILPLIVIAVTNLSLALLPVFVPGTLTIESGTVTSTTGQVPSLDLSSMYPLSVANMNTFLNYLEPSSLFKQAIYVAATTNVAPGWHVPEGDCISALSCSYTFNYTAPALRCTDLSPDNIGNGTDSGNGTNLEVLIDLNQWNATANFVGTYNATSNLNRTVAPFVNIWEDTSIYDLTIACIPHFGLYNPLALQGSELTPVGSTCTFWNATYSATTTFVNNTQTTSSQILSYNSPLSPSNCTLDACATSWVDSGSILSPDANFAIASHAMAETFVDLFFGNLTFYGHTGTFLDAGETTSAQFTPLFSVNSTLDQWSFDLNAPSGNLSQGLTDLFTNTTLAFISIASNLTYPSLSPPTTLAEMQILPSYNQYHYIVWKLWLIYGLAILAVSIGAVYGIWCMRVDNHPDDINFSAMVAATRHTNVDSALIKDDDAMRLQYCAEDTAVDAFGKKSTTRRKVFRMPN</sequence>
<dbReference type="PANTHER" id="PTHR35041:SF6">
    <property type="entry name" value="FORMYLMETHIONINE DEFORMYLASE-LIKE PROTEIN-RELATED"/>
    <property type="match status" value="1"/>
</dbReference>
<proteinExistence type="predicted"/>